<dbReference type="PROSITE" id="PS51819">
    <property type="entry name" value="VOC"/>
    <property type="match status" value="1"/>
</dbReference>
<dbReference type="SUPFAM" id="SSF46955">
    <property type="entry name" value="Putative DNA-binding domain"/>
    <property type="match status" value="1"/>
</dbReference>
<dbReference type="Proteomes" id="UP001596011">
    <property type="component" value="Unassembled WGS sequence"/>
</dbReference>
<reference evidence="5" key="1">
    <citation type="journal article" date="2019" name="Int. J. Syst. Evol. Microbiol.">
        <title>The Global Catalogue of Microorganisms (GCM) 10K type strain sequencing project: providing services to taxonomists for standard genome sequencing and annotation.</title>
        <authorList>
            <consortium name="The Broad Institute Genomics Platform"/>
            <consortium name="The Broad Institute Genome Sequencing Center for Infectious Disease"/>
            <person name="Wu L."/>
            <person name="Ma J."/>
        </authorList>
    </citation>
    <scope>NUCLEOTIDE SEQUENCE [LARGE SCALE GENOMIC DNA]</scope>
    <source>
        <strain evidence="5">CCUG 42722</strain>
    </source>
</reference>
<dbReference type="InterPro" id="IPR037523">
    <property type="entry name" value="VOC_core"/>
</dbReference>
<feature type="domain" description="HTH merR-type" evidence="2">
    <location>
        <begin position="6"/>
        <end position="76"/>
    </location>
</feature>
<evidence type="ECO:0000313" key="5">
    <source>
        <dbReference type="Proteomes" id="UP001596011"/>
    </source>
</evidence>
<dbReference type="InterPro" id="IPR009061">
    <property type="entry name" value="DNA-bd_dom_put_sf"/>
</dbReference>
<gene>
    <name evidence="4" type="ORF">ACFO6V_12880</name>
</gene>
<organism evidence="4 5">
    <name type="scientific">Promicromonospora alba</name>
    <dbReference type="NCBI Taxonomy" id="1616110"/>
    <lineage>
        <taxon>Bacteria</taxon>
        <taxon>Bacillati</taxon>
        <taxon>Actinomycetota</taxon>
        <taxon>Actinomycetes</taxon>
        <taxon>Micrococcales</taxon>
        <taxon>Promicromonosporaceae</taxon>
        <taxon>Promicromonospora</taxon>
    </lineage>
</organism>
<dbReference type="RefSeq" id="WP_377135930.1">
    <property type="nucleotide sequence ID" value="NZ_JBHSFI010000004.1"/>
</dbReference>
<dbReference type="Gene3D" id="3.10.180.10">
    <property type="entry name" value="2,3-Dihydroxybiphenyl 1,2-Dioxygenase, domain 1"/>
    <property type="match status" value="1"/>
</dbReference>
<evidence type="ECO:0000256" key="1">
    <source>
        <dbReference type="ARBA" id="ARBA00023125"/>
    </source>
</evidence>
<protein>
    <submittedName>
        <fullName evidence="4">MerR family transcriptional regulator</fullName>
    </submittedName>
</protein>
<dbReference type="SMART" id="SM00422">
    <property type="entry name" value="HTH_MERR"/>
    <property type="match status" value="1"/>
</dbReference>
<dbReference type="EMBL" id="JBHSFI010000004">
    <property type="protein sequence ID" value="MFC4629134.1"/>
    <property type="molecule type" value="Genomic_DNA"/>
</dbReference>
<feature type="domain" description="VOC" evidence="3">
    <location>
        <begin position="125"/>
        <end position="244"/>
    </location>
</feature>
<dbReference type="InterPro" id="IPR047057">
    <property type="entry name" value="MerR_fam"/>
</dbReference>
<name>A0ABV9HIL9_9MICO</name>
<dbReference type="PANTHER" id="PTHR30204:SF97">
    <property type="entry name" value="MERR FAMILY REGULATORY PROTEIN"/>
    <property type="match status" value="1"/>
</dbReference>
<dbReference type="InterPro" id="IPR004360">
    <property type="entry name" value="Glyas_Fos-R_dOase_dom"/>
</dbReference>
<keyword evidence="1" id="KW-0238">DNA-binding</keyword>
<accession>A0ABV9HIL9</accession>
<dbReference type="PROSITE" id="PS50937">
    <property type="entry name" value="HTH_MERR_2"/>
    <property type="match status" value="1"/>
</dbReference>
<keyword evidence="5" id="KW-1185">Reference proteome</keyword>
<dbReference type="CDD" id="cd01107">
    <property type="entry name" value="HTH_BmrR"/>
    <property type="match status" value="1"/>
</dbReference>
<dbReference type="Pfam" id="PF00903">
    <property type="entry name" value="Glyoxalase"/>
    <property type="match status" value="1"/>
</dbReference>
<dbReference type="InterPro" id="IPR029068">
    <property type="entry name" value="Glyas_Bleomycin-R_OHBP_Dase"/>
</dbReference>
<dbReference type="Gene3D" id="1.10.1660.10">
    <property type="match status" value="1"/>
</dbReference>
<dbReference type="PANTHER" id="PTHR30204">
    <property type="entry name" value="REDOX-CYCLING DRUG-SENSING TRANSCRIPTIONAL ACTIVATOR SOXR"/>
    <property type="match status" value="1"/>
</dbReference>
<comment type="caution">
    <text evidence="4">The sequence shown here is derived from an EMBL/GenBank/DDBJ whole genome shotgun (WGS) entry which is preliminary data.</text>
</comment>
<evidence type="ECO:0000259" key="2">
    <source>
        <dbReference type="PROSITE" id="PS50937"/>
    </source>
</evidence>
<proteinExistence type="predicted"/>
<evidence type="ECO:0000259" key="3">
    <source>
        <dbReference type="PROSITE" id="PS51819"/>
    </source>
</evidence>
<sequence length="244" mass="27026">MDDENALSVGQFAKLSGLTVHALRHYDAVGLLTPADVDPWNSYRRYARDQLPSARLIADLRWLGLPIHQVREIVRSPGSAQARELLAVHTDRLRRDRDHLDRQIAQSSRYANEGATMPAITTTTAPVQIKIAVADKNKARQFYEEAFGLAESVIRHTDEADFTGYQFGTYGQAGFFLLVLTDSEAFDQPGRSTFGLTVEDLDATHRQAVDAGAIEAVAINTPDGMPRNSAVTDPDGNWIWLYQG</sequence>
<dbReference type="PROSITE" id="PS00552">
    <property type="entry name" value="HTH_MERR_1"/>
    <property type="match status" value="1"/>
</dbReference>
<evidence type="ECO:0000313" key="4">
    <source>
        <dbReference type="EMBL" id="MFC4629134.1"/>
    </source>
</evidence>
<dbReference type="SUPFAM" id="SSF54593">
    <property type="entry name" value="Glyoxalase/Bleomycin resistance protein/Dihydroxybiphenyl dioxygenase"/>
    <property type="match status" value="1"/>
</dbReference>
<dbReference type="Pfam" id="PF13411">
    <property type="entry name" value="MerR_1"/>
    <property type="match status" value="1"/>
</dbReference>
<dbReference type="InterPro" id="IPR000551">
    <property type="entry name" value="MerR-type_HTH_dom"/>
</dbReference>